<evidence type="ECO:0000313" key="2">
    <source>
        <dbReference type="EMBL" id="KAK1573370.1"/>
    </source>
</evidence>
<accession>A0AAD8PND0</accession>
<sequence length="79" mass="9223">MMQTRSRQTGLGLAAKQDRQAISLIARFPLSFHVSFIHLVQYTHQPPLEGFLLHHVRLMGRPLAFFILFFLIYIAWART</sequence>
<dbReference type="RefSeq" id="XP_060409002.1">
    <property type="nucleotide sequence ID" value="XM_060558984.1"/>
</dbReference>
<feature type="transmembrane region" description="Helical" evidence="1">
    <location>
        <begin position="21"/>
        <end position="39"/>
    </location>
</feature>
<dbReference type="AlphaFoldDB" id="A0AAD8PND0"/>
<evidence type="ECO:0000313" key="3">
    <source>
        <dbReference type="Proteomes" id="UP001230504"/>
    </source>
</evidence>
<keyword evidence="1" id="KW-0472">Membrane</keyword>
<name>A0AAD8PND0_9PEZI</name>
<keyword evidence="3" id="KW-1185">Reference proteome</keyword>
<reference evidence="2" key="1">
    <citation type="submission" date="2021-06" db="EMBL/GenBank/DDBJ databases">
        <title>Comparative genomics, transcriptomics and evolutionary studies reveal genomic signatures of adaptation to plant cell wall in hemibiotrophic fungi.</title>
        <authorList>
            <consortium name="DOE Joint Genome Institute"/>
            <person name="Baroncelli R."/>
            <person name="Diaz J.F."/>
            <person name="Benocci T."/>
            <person name="Peng M."/>
            <person name="Battaglia E."/>
            <person name="Haridas S."/>
            <person name="Andreopoulos W."/>
            <person name="Labutti K."/>
            <person name="Pangilinan J."/>
            <person name="Floch G.L."/>
            <person name="Makela M.R."/>
            <person name="Henrissat B."/>
            <person name="Grigoriev I.V."/>
            <person name="Crouch J.A."/>
            <person name="De Vries R.P."/>
            <person name="Sukno S.A."/>
            <person name="Thon M.R."/>
        </authorList>
    </citation>
    <scope>NUCLEOTIDE SEQUENCE</scope>
    <source>
        <strain evidence="2">CBS 125086</strain>
    </source>
</reference>
<keyword evidence="1" id="KW-1133">Transmembrane helix</keyword>
<gene>
    <name evidence="2" type="ORF">LY79DRAFT_568690</name>
</gene>
<dbReference type="GeneID" id="85443224"/>
<protein>
    <submittedName>
        <fullName evidence="2">Uncharacterized protein</fullName>
    </submittedName>
</protein>
<dbReference type="EMBL" id="JAHLJV010000093">
    <property type="protein sequence ID" value="KAK1573370.1"/>
    <property type="molecule type" value="Genomic_DNA"/>
</dbReference>
<keyword evidence="1" id="KW-0812">Transmembrane</keyword>
<proteinExistence type="predicted"/>
<comment type="caution">
    <text evidence="2">The sequence shown here is derived from an EMBL/GenBank/DDBJ whole genome shotgun (WGS) entry which is preliminary data.</text>
</comment>
<evidence type="ECO:0000256" key="1">
    <source>
        <dbReference type="SAM" id="Phobius"/>
    </source>
</evidence>
<dbReference type="Proteomes" id="UP001230504">
    <property type="component" value="Unassembled WGS sequence"/>
</dbReference>
<organism evidence="2 3">
    <name type="scientific">Colletotrichum navitas</name>
    <dbReference type="NCBI Taxonomy" id="681940"/>
    <lineage>
        <taxon>Eukaryota</taxon>
        <taxon>Fungi</taxon>
        <taxon>Dikarya</taxon>
        <taxon>Ascomycota</taxon>
        <taxon>Pezizomycotina</taxon>
        <taxon>Sordariomycetes</taxon>
        <taxon>Hypocreomycetidae</taxon>
        <taxon>Glomerellales</taxon>
        <taxon>Glomerellaceae</taxon>
        <taxon>Colletotrichum</taxon>
        <taxon>Colletotrichum graminicola species complex</taxon>
    </lineage>
</organism>
<feature type="transmembrane region" description="Helical" evidence="1">
    <location>
        <begin position="59"/>
        <end position="76"/>
    </location>
</feature>